<keyword evidence="7" id="KW-0411">Iron-sulfur</keyword>
<dbReference type="InterPro" id="IPR036010">
    <property type="entry name" value="2Fe-2S_ferredoxin-like_sf"/>
</dbReference>
<proteinExistence type="inferred from homology"/>
<organism evidence="11 12">
    <name type="scientific">Oceanobacter antarcticus</name>
    <dbReference type="NCBI Taxonomy" id="3133425"/>
    <lineage>
        <taxon>Bacteria</taxon>
        <taxon>Pseudomonadati</taxon>
        <taxon>Pseudomonadota</taxon>
        <taxon>Gammaproteobacteria</taxon>
        <taxon>Oceanospirillales</taxon>
        <taxon>Oceanospirillaceae</taxon>
        <taxon>Oceanobacter</taxon>
    </lineage>
</organism>
<dbReference type="PROSITE" id="PS00197">
    <property type="entry name" value="2FE2S_FER_1"/>
    <property type="match status" value="1"/>
</dbReference>
<evidence type="ECO:0000313" key="12">
    <source>
        <dbReference type="Proteomes" id="UP001620597"/>
    </source>
</evidence>
<dbReference type="PANTHER" id="PTHR43112:SF3">
    <property type="entry name" value="FERREDOXIN-2, CHLOROPLASTIC"/>
    <property type="match status" value="1"/>
</dbReference>
<dbReference type="CDD" id="cd00207">
    <property type="entry name" value="fer2"/>
    <property type="match status" value="1"/>
</dbReference>
<evidence type="ECO:0000313" key="11">
    <source>
        <dbReference type="EMBL" id="MFK4753901.1"/>
    </source>
</evidence>
<keyword evidence="4" id="KW-0479">Metal-binding</keyword>
<reference evidence="11 12" key="1">
    <citation type="submission" date="2024-03" db="EMBL/GenBank/DDBJ databases">
        <title>High-quality draft genome sequence of Oceanobacter sp. wDCs-4.</title>
        <authorList>
            <person name="Dong C."/>
        </authorList>
    </citation>
    <scope>NUCLEOTIDE SEQUENCE [LARGE SCALE GENOMIC DNA]</scope>
    <source>
        <strain evidence="12">wDCs-4</strain>
    </source>
</reference>
<comment type="cofactor">
    <cofactor evidence="8">
        <name>[2Fe-2S] cluster</name>
        <dbReference type="ChEBI" id="CHEBI:190135"/>
    </cofactor>
</comment>
<keyword evidence="3" id="KW-0001">2Fe-2S</keyword>
<evidence type="ECO:0000256" key="1">
    <source>
        <dbReference type="ARBA" id="ARBA00007874"/>
    </source>
</evidence>
<dbReference type="InterPro" id="IPR006058">
    <property type="entry name" value="2Fe2S_fd_BS"/>
</dbReference>
<gene>
    <name evidence="11" type="primary">yfaE</name>
    <name evidence="11" type="ORF">WG929_15930</name>
</gene>
<evidence type="ECO:0000256" key="9">
    <source>
        <dbReference type="SAM" id="MobiDB-lite"/>
    </source>
</evidence>
<feature type="domain" description="2Fe-2S ferredoxin-type" evidence="10">
    <location>
        <begin position="84"/>
        <end position="164"/>
    </location>
</feature>
<name>A0ABW8NLX9_9GAMM</name>
<dbReference type="EMBL" id="JBBKTX010000021">
    <property type="protein sequence ID" value="MFK4753901.1"/>
    <property type="molecule type" value="Genomic_DNA"/>
</dbReference>
<dbReference type="NCBIfam" id="NF007985">
    <property type="entry name" value="PRK10713.1"/>
    <property type="match status" value="1"/>
</dbReference>
<dbReference type="PANTHER" id="PTHR43112">
    <property type="entry name" value="FERREDOXIN"/>
    <property type="match status" value="1"/>
</dbReference>
<protein>
    <submittedName>
        <fullName evidence="11">Class I ribonucleotide reductase maintenance protein YfaE</fullName>
    </submittedName>
</protein>
<feature type="compositionally biased region" description="Low complexity" evidence="9">
    <location>
        <begin position="68"/>
        <end position="77"/>
    </location>
</feature>
<dbReference type="Proteomes" id="UP001620597">
    <property type="component" value="Unassembled WGS sequence"/>
</dbReference>
<evidence type="ECO:0000256" key="8">
    <source>
        <dbReference type="ARBA" id="ARBA00034078"/>
    </source>
</evidence>
<dbReference type="RefSeq" id="WP_416206880.1">
    <property type="nucleotide sequence ID" value="NZ_JBBKTX010000021.1"/>
</dbReference>
<dbReference type="InterPro" id="IPR012675">
    <property type="entry name" value="Beta-grasp_dom_sf"/>
</dbReference>
<comment type="caution">
    <text evidence="11">The sequence shown here is derived from an EMBL/GenBank/DDBJ whole genome shotgun (WGS) entry which is preliminary data.</text>
</comment>
<dbReference type="PROSITE" id="PS51085">
    <property type="entry name" value="2FE2S_FER_2"/>
    <property type="match status" value="1"/>
</dbReference>
<evidence type="ECO:0000256" key="2">
    <source>
        <dbReference type="ARBA" id="ARBA00022448"/>
    </source>
</evidence>
<dbReference type="InterPro" id="IPR001041">
    <property type="entry name" value="2Fe-2S_ferredoxin-type"/>
</dbReference>
<evidence type="ECO:0000256" key="6">
    <source>
        <dbReference type="ARBA" id="ARBA00023004"/>
    </source>
</evidence>
<evidence type="ECO:0000256" key="5">
    <source>
        <dbReference type="ARBA" id="ARBA00022982"/>
    </source>
</evidence>
<keyword evidence="2" id="KW-0813">Transport</keyword>
<evidence type="ECO:0000256" key="3">
    <source>
        <dbReference type="ARBA" id="ARBA00022714"/>
    </source>
</evidence>
<dbReference type="SUPFAM" id="SSF54292">
    <property type="entry name" value="2Fe-2S ferredoxin-like"/>
    <property type="match status" value="1"/>
</dbReference>
<accession>A0ABW8NLX9</accession>
<sequence>MSRTDLRQRHASGAPSSQPQPAPAEDNFALDGNIEQHPPFELEAPVAEPDSHEQQAELYLPESDPEQPEQTPQLELEGMAPPVFAVALSDGRQARFQYASNLLESLEAQQIDVHFQCREGYCGSCRARLINGEVHYSSDPMAWLNDGEILLCCCIPRSNVTIQL</sequence>
<dbReference type="Gene3D" id="3.10.20.30">
    <property type="match status" value="1"/>
</dbReference>
<evidence type="ECO:0000256" key="4">
    <source>
        <dbReference type="ARBA" id="ARBA00022723"/>
    </source>
</evidence>
<feature type="region of interest" description="Disordered" evidence="9">
    <location>
        <begin position="1"/>
        <end position="77"/>
    </location>
</feature>
<keyword evidence="12" id="KW-1185">Reference proteome</keyword>
<evidence type="ECO:0000256" key="7">
    <source>
        <dbReference type="ARBA" id="ARBA00023014"/>
    </source>
</evidence>
<keyword evidence="6" id="KW-0408">Iron</keyword>
<comment type="similarity">
    <text evidence="1">Belongs to the 2Fe2S plant-type ferredoxin family.</text>
</comment>
<evidence type="ECO:0000259" key="10">
    <source>
        <dbReference type="PROSITE" id="PS51085"/>
    </source>
</evidence>
<keyword evidence="5" id="KW-0249">Electron transport</keyword>
<dbReference type="Pfam" id="PF00111">
    <property type="entry name" value="Fer2"/>
    <property type="match status" value="1"/>
</dbReference>